<name>A0A5D4SWM7_9BACI</name>
<evidence type="ECO:0000259" key="2">
    <source>
        <dbReference type="PROSITE" id="PS50967"/>
    </source>
</evidence>
<evidence type="ECO:0000313" key="3">
    <source>
        <dbReference type="EMBL" id="TYS67695.1"/>
    </source>
</evidence>
<evidence type="ECO:0000259" key="1">
    <source>
        <dbReference type="PROSITE" id="PS50965"/>
    </source>
</evidence>
<dbReference type="InterPro" id="IPR002121">
    <property type="entry name" value="HRDC_dom"/>
</dbReference>
<dbReference type="RefSeq" id="WP_148988804.1">
    <property type="nucleotide sequence ID" value="NZ_VTEV01000005.1"/>
</dbReference>
<keyword evidence="3" id="KW-0547">Nucleotide-binding</keyword>
<dbReference type="GO" id="GO:0003676">
    <property type="term" value="F:nucleic acid binding"/>
    <property type="evidence" value="ECO:0007669"/>
    <property type="project" value="InterPro"/>
</dbReference>
<accession>A0A5D4SWM7</accession>
<dbReference type="InterPro" id="IPR051086">
    <property type="entry name" value="RNase_D-like"/>
</dbReference>
<sequence length="426" mass="48660">MSFFKNVIDAFKDNREINQPIVHKDISENPILLENLKSLTESSNPSVDFKKAENHLKLFSIGHAGEKSVMFELKNSMVPMLILHDIYLEFEDYQAQMDFVLVTPKFILVLEVKKLFGDILVTDKGDFQRVIRKSNRVVNKEGMYSPINQVERHVMILERLLKDKGIIKKCPIRYAVTFANPKTILEISKNAPSHIQNCVIRHDQISAFLMSEMKKSSPVEMHASLVYKITNAILGASQLKPFNEREYLLEDEQVGASAFVAATIEKELPPVAPMENNDLKMLLTDYRTRKAKESGVKPYNIFNNRTLDILLEKMPQTLEQLLEVEGIGQKKAEDYGDKILHILQGKNAESSPDVPKDFRSLLIEYRKTRARELNVPPYYIYTNKTMEAILEQKPKSLQALLKIEGIGPKKAEEFGEGIVSIFTKTS</sequence>
<reference evidence="3 4" key="1">
    <citation type="submission" date="2019-08" db="EMBL/GenBank/DDBJ databases">
        <title>Bacillus genomes from the desert of Cuatro Cienegas, Coahuila.</title>
        <authorList>
            <person name="Olmedo-Alvarez G."/>
        </authorList>
    </citation>
    <scope>NUCLEOTIDE SEQUENCE [LARGE SCALE GENOMIC DNA]</scope>
    <source>
        <strain evidence="3 4">CH28_1T</strain>
    </source>
</reference>
<protein>
    <submittedName>
        <fullName evidence="3">Helicase</fullName>
    </submittedName>
</protein>
<feature type="domain" description="NERD" evidence="1">
    <location>
        <begin position="61"/>
        <end position="180"/>
    </location>
</feature>
<dbReference type="SMART" id="SM00341">
    <property type="entry name" value="HRDC"/>
    <property type="match status" value="2"/>
</dbReference>
<keyword evidence="3" id="KW-0067">ATP-binding</keyword>
<dbReference type="Gene3D" id="1.10.150.80">
    <property type="entry name" value="HRDC domain"/>
    <property type="match status" value="2"/>
</dbReference>
<evidence type="ECO:0000313" key="4">
    <source>
        <dbReference type="Proteomes" id="UP000322524"/>
    </source>
</evidence>
<keyword evidence="3" id="KW-0347">Helicase</keyword>
<dbReference type="InterPro" id="IPR010997">
    <property type="entry name" value="HRDC-like_sf"/>
</dbReference>
<keyword evidence="3" id="KW-0378">Hydrolase</keyword>
<proteinExistence type="predicted"/>
<dbReference type="AlphaFoldDB" id="A0A5D4SWM7"/>
<organism evidence="3 4">
    <name type="scientific">Sutcliffiella horikoshii</name>
    <dbReference type="NCBI Taxonomy" id="79883"/>
    <lineage>
        <taxon>Bacteria</taxon>
        <taxon>Bacillati</taxon>
        <taxon>Bacillota</taxon>
        <taxon>Bacilli</taxon>
        <taxon>Bacillales</taxon>
        <taxon>Bacillaceae</taxon>
        <taxon>Sutcliffiella</taxon>
    </lineage>
</organism>
<gene>
    <name evidence="3" type="ORF">FZC76_14090</name>
</gene>
<dbReference type="OrthoDB" id="9776650at2"/>
<feature type="domain" description="HRDC" evidence="2">
    <location>
        <begin position="352"/>
        <end position="426"/>
    </location>
</feature>
<dbReference type="InterPro" id="IPR044876">
    <property type="entry name" value="HRDC_dom_sf"/>
</dbReference>
<dbReference type="SUPFAM" id="SSF47819">
    <property type="entry name" value="HRDC-like"/>
    <property type="match status" value="2"/>
</dbReference>
<dbReference type="PROSITE" id="PS50965">
    <property type="entry name" value="NERD"/>
    <property type="match status" value="1"/>
</dbReference>
<comment type="caution">
    <text evidence="3">The sequence shown here is derived from an EMBL/GenBank/DDBJ whole genome shotgun (WGS) entry which is preliminary data.</text>
</comment>
<dbReference type="PANTHER" id="PTHR47649:SF1">
    <property type="entry name" value="RIBONUCLEASE D"/>
    <property type="match status" value="1"/>
</dbReference>
<dbReference type="GO" id="GO:0004386">
    <property type="term" value="F:helicase activity"/>
    <property type="evidence" value="ECO:0007669"/>
    <property type="project" value="UniProtKB-KW"/>
</dbReference>
<dbReference type="Proteomes" id="UP000322524">
    <property type="component" value="Unassembled WGS sequence"/>
</dbReference>
<dbReference type="PANTHER" id="PTHR47649">
    <property type="entry name" value="RIBONUCLEASE D"/>
    <property type="match status" value="1"/>
</dbReference>
<dbReference type="InterPro" id="IPR011528">
    <property type="entry name" value="NERD"/>
</dbReference>
<dbReference type="EMBL" id="VTEV01000005">
    <property type="protein sequence ID" value="TYS67695.1"/>
    <property type="molecule type" value="Genomic_DNA"/>
</dbReference>
<dbReference type="GO" id="GO:0000166">
    <property type="term" value="F:nucleotide binding"/>
    <property type="evidence" value="ECO:0007669"/>
    <property type="project" value="InterPro"/>
</dbReference>
<dbReference type="Pfam" id="PF00570">
    <property type="entry name" value="HRDC"/>
    <property type="match status" value="2"/>
</dbReference>
<dbReference type="PROSITE" id="PS50967">
    <property type="entry name" value="HRDC"/>
    <property type="match status" value="2"/>
</dbReference>
<feature type="domain" description="HRDC" evidence="2">
    <location>
        <begin position="273"/>
        <end position="353"/>
    </location>
</feature>
<dbReference type="Pfam" id="PF08378">
    <property type="entry name" value="NERD"/>
    <property type="match status" value="1"/>
</dbReference>
<dbReference type="STRING" id="79883.GCA_001636495_04332"/>